<accession>A0ABQ6ZDC3</accession>
<comment type="caution">
    <text evidence="2">The sequence shown here is derived from an EMBL/GenBank/DDBJ whole genome shotgun (WGS) entry which is preliminary data.</text>
</comment>
<feature type="signal peptide" evidence="1">
    <location>
        <begin position="1"/>
        <end position="24"/>
    </location>
</feature>
<evidence type="ECO:0000313" key="3">
    <source>
        <dbReference type="Proteomes" id="UP000781710"/>
    </source>
</evidence>
<dbReference type="Proteomes" id="UP000781710">
    <property type="component" value="Unassembled WGS sequence"/>
</dbReference>
<proteinExistence type="predicted"/>
<name>A0ABQ6ZDC3_9GAMM</name>
<feature type="chain" id="PRO_5046581678" evidence="1">
    <location>
        <begin position="25"/>
        <end position="262"/>
    </location>
</feature>
<keyword evidence="3" id="KW-1185">Reference proteome</keyword>
<dbReference type="RefSeq" id="WP_162339034.1">
    <property type="nucleotide sequence ID" value="NZ_JBHSRQ010000004.1"/>
</dbReference>
<gene>
    <name evidence="2" type="ORF">CSC78_16885</name>
</gene>
<dbReference type="EMBL" id="PDWW01000031">
    <property type="protein sequence ID" value="KAF1722882.1"/>
    <property type="molecule type" value="Genomic_DNA"/>
</dbReference>
<evidence type="ECO:0000256" key="1">
    <source>
        <dbReference type="SAM" id="SignalP"/>
    </source>
</evidence>
<sequence>MPCRPAALPIALAVLLLPVPRASATTEVTRQEATAYARKGQAVLYRESHWRYRQDGAARRLVLYRCADGRAFARKTVVERPTAQAPDFAFEDARDGYREGVRSTAGGRVVYVQEAAGGRAKERTVTAPTGAVIDAGFDASVRLHWDALNAGRPVTQPFLLPSRFDFVPVRLDPGPEVRWNGVAARRLSMKLDRWYGFVAPTMQLTYAETDQRLLEFAGIATIRDAKGRHQDVRIVFPQPAAPAEARALQQALATPLVRQCQA</sequence>
<keyword evidence="1" id="KW-0732">Signal</keyword>
<protein>
    <submittedName>
        <fullName evidence="2">Uncharacterized protein</fullName>
    </submittedName>
</protein>
<reference evidence="2 3" key="1">
    <citation type="submission" date="2017-10" db="EMBL/GenBank/DDBJ databases">
        <title>Whole genome sequencing of members of genus Pseudoxanthomonas.</title>
        <authorList>
            <person name="Kumar S."/>
            <person name="Bansal K."/>
            <person name="Kaur A."/>
            <person name="Patil P."/>
            <person name="Sharma S."/>
            <person name="Patil P.B."/>
        </authorList>
    </citation>
    <scope>NUCLEOTIDE SEQUENCE [LARGE SCALE GENOMIC DNA]</scope>
    <source>
        <strain evidence="2 3">DSM 17109</strain>
    </source>
</reference>
<evidence type="ECO:0000313" key="2">
    <source>
        <dbReference type="EMBL" id="KAF1722882.1"/>
    </source>
</evidence>
<organism evidence="2 3">
    <name type="scientific">Pseudoxanthomonas japonensis</name>
    <dbReference type="NCBI Taxonomy" id="69284"/>
    <lineage>
        <taxon>Bacteria</taxon>
        <taxon>Pseudomonadati</taxon>
        <taxon>Pseudomonadota</taxon>
        <taxon>Gammaproteobacteria</taxon>
        <taxon>Lysobacterales</taxon>
        <taxon>Lysobacteraceae</taxon>
        <taxon>Pseudoxanthomonas</taxon>
    </lineage>
</organism>